<dbReference type="PANTHER" id="PTHR21228:SF40">
    <property type="entry name" value="LD45607P"/>
    <property type="match status" value="1"/>
</dbReference>
<dbReference type="InterPro" id="IPR013584">
    <property type="entry name" value="RAP"/>
</dbReference>
<dbReference type="OrthoDB" id="9985850at2759"/>
<protein>
    <submittedName>
        <fullName evidence="3">RAP domain protein</fullName>
    </submittedName>
</protein>
<sequence>MVVACVGFGGSASPLFSFSSRMVNLKGCSKECFLSGCRGRGPLSPELTRDALSMRETLTRRRVQFLRTQSEAARAAESGEQQPTAIVSRRDSLVVSRTRRLGCSASPHLPPRPCPSSAQTTGPAHRLERWKSHLESRPSCVAGSAGQSLTPECTDAPACLSSRYAAVRTRSYSQLRTPLFSPASASTPGAYARICPPFTVPFASREEEKKVLMTLHAVQQYDDDTKLSLKVFHLQELAQTSMTFSQLSLDERFLRLLRDIHANAKDLSPAQLQALAVSCRELNLNGADIMWKTVARHIVRLTKSPSAPVSGITFSQVAHAMSCFASKKAEVQRHLRHMLKYILQGSRRLNEHDIVCVLYTLRRYNCNATETDGRSDWPYLRCLRLCASIVESRLADFHPRFLVYIIYEFALTGVVPWRLVYRSNNLIKQSVHRLSDKELALYVLASSKYCLLDTQLLKRIGRRLSDDALNFQFSNASLSMLLYGFASMNFREKNLIKLCCERIQKAACTLEEITVAQLAYALGRLGVREEATWKALAKAAADCMDCMSPAEISSTVHAAGKVGFADERLFSAVVEHATKLQVAFNTQQLLNLLDGLALAGFFHQQLYQTLLDNFVQSGGEDDIRGVNQLRRVMFTILLEFSSFLENVPQSIQLLAEQHQQPFLEHQHQPYHPELKACFEEMDFDASVLSSKGAYTFDAKIKIGPNAGSPKKTVALDLLSEGNYCPISGELLGVARLKRRHMKILGWKYVDVRRKTWLKLRTREERCNALRDAIATQILC</sequence>
<gene>
    <name evidence="3" type="ORF">TGDOM2_271840</name>
</gene>
<dbReference type="Pfam" id="PF26188">
    <property type="entry name" value="RESC6"/>
    <property type="match status" value="1"/>
</dbReference>
<dbReference type="GO" id="GO:0044528">
    <property type="term" value="P:regulation of mitochondrial mRNA stability"/>
    <property type="evidence" value="ECO:0007669"/>
    <property type="project" value="TreeGrafter"/>
</dbReference>
<dbReference type="Proteomes" id="UP000028837">
    <property type="component" value="Unassembled WGS sequence"/>
</dbReference>
<dbReference type="GO" id="GO:0003723">
    <property type="term" value="F:RNA binding"/>
    <property type="evidence" value="ECO:0007669"/>
    <property type="project" value="TreeGrafter"/>
</dbReference>
<dbReference type="GO" id="GO:0005759">
    <property type="term" value="C:mitochondrial matrix"/>
    <property type="evidence" value="ECO:0007669"/>
    <property type="project" value="TreeGrafter"/>
</dbReference>
<dbReference type="GO" id="GO:0035770">
    <property type="term" value="C:ribonucleoprotein granule"/>
    <property type="evidence" value="ECO:0007669"/>
    <property type="project" value="TreeGrafter"/>
</dbReference>
<dbReference type="PROSITE" id="PS51286">
    <property type="entry name" value="RAP"/>
    <property type="match status" value="1"/>
</dbReference>
<reference evidence="3 4" key="1">
    <citation type="submission" date="2014-02" db="EMBL/GenBank/DDBJ databases">
        <authorList>
            <person name="Sibley D."/>
            <person name="Venepally P."/>
            <person name="Karamycheva S."/>
            <person name="Hadjithomas M."/>
            <person name="Khan A."/>
            <person name="Brunk B."/>
            <person name="Roos D."/>
            <person name="Caler E."/>
            <person name="Lorenzi H."/>
        </authorList>
    </citation>
    <scope>NUCLEOTIDE SEQUENCE [LARGE SCALE GENOMIC DNA]</scope>
    <source>
        <strain evidence="3 4">GAB2-2007-GAL-DOM2</strain>
    </source>
</reference>
<proteinExistence type="predicted"/>
<feature type="region of interest" description="Disordered" evidence="1">
    <location>
        <begin position="105"/>
        <end position="128"/>
    </location>
</feature>
<dbReference type="SMR" id="A0A086KG41"/>
<evidence type="ECO:0000259" key="2">
    <source>
        <dbReference type="PROSITE" id="PS51286"/>
    </source>
</evidence>
<evidence type="ECO:0000313" key="3">
    <source>
        <dbReference type="EMBL" id="KFG43359.1"/>
    </source>
</evidence>
<name>A0A086KG41_TOXGO</name>
<dbReference type="EMBL" id="AHZU02000527">
    <property type="protein sequence ID" value="KFG43359.1"/>
    <property type="molecule type" value="Genomic_DNA"/>
</dbReference>
<accession>A0A086KG41</accession>
<feature type="domain" description="RAP" evidence="2">
    <location>
        <begin position="713"/>
        <end position="771"/>
    </location>
</feature>
<dbReference type="InterPro" id="IPR058917">
    <property type="entry name" value="RESC6_dom"/>
</dbReference>
<evidence type="ECO:0000313" key="4">
    <source>
        <dbReference type="Proteomes" id="UP000028837"/>
    </source>
</evidence>
<organism evidence="3 4">
    <name type="scientific">Toxoplasma gondii GAB2-2007-GAL-DOM2</name>
    <dbReference type="NCBI Taxonomy" id="1130820"/>
    <lineage>
        <taxon>Eukaryota</taxon>
        <taxon>Sar</taxon>
        <taxon>Alveolata</taxon>
        <taxon>Apicomplexa</taxon>
        <taxon>Conoidasida</taxon>
        <taxon>Coccidia</taxon>
        <taxon>Eucoccidiorida</taxon>
        <taxon>Eimeriorina</taxon>
        <taxon>Sarcocystidae</taxon>
        <taxon>Toxoplasma</taxon>
    </lineage>
</organism>
<dbReference type="AlphaFoldDB" id="A0A086KG41"/>
<dbReference type="VEuPathDB" id="ToxoDB:TGDOM2_271840"/>
<evidence type="ECO:0000256" key="1">
    <source>
        <dbReference type="SAM" id="MobiDB-lite"/>
    </source>
</evidence>
<comment type="caution">
    <text evidence="3">The sequence shown here is derived from an EMBL/GenBank/DDBJ whole genome shotgun (WGS) entry which is preliminary data.</text>
</comment>
<dbReference type="InterPro" id="IPR050870">
    <property type="entry name" value="FAST_kinase"/>
</dbReference>
<dbReference type="GO" id="GO:0000963">
    <property type="term" value="P:mitochondrial RNA processing"/>
    <property type="evidence" value="ECO:0007669"/>
    <property type="project" value="TreeGrafter"/>
</dbReference>
<dbReference type="PANTHER" id="PTHR21228">
    <property type="entry name" value="FAST LEU-RICH DOMAIN-CONTAINING"/>
    <property type="match status" value="1"/>
</dbReference>